<comment type="caution">
    <text evidence="3">The sequence shown here is derived from an EMBL/GenBank/DDBJ whole genome shotgun (WGS) entry which is preliminary data.</text>
</comment>
<accession>A0A8J5XCX8</accession>
<name>A0A8J5XCX8_DIALT</name>
<keyword evidence="2" id="KW-0812">Transmembrane</keyword>
<sequence length="580" mass="63132">MRLSAEMLPPAWEFERPTDVLLIRSHALLVAKRAQIYFRDGVLVLGSRAFDQSQVRVRRAKDARRLYLELQTGEHVRVKLIEASSADQCAALLAAINRWLDDDSNDGSSSAGSRSMLEWEASRAQDEEELRRTVVRTLLYLCRQLFRQPTQFAVFFLACVCFGLGMVRSMLNEVYARENGTWHDASCVIERQHFEAEATHTVSQGVLWKVTGTYEANVRFEDGCDDGAWRLAAPADGAADAPVITFFESFDISDQDATPADVLDLDLELAPAVATAELAELGTDAGAGGSERLTEDGFAEDGLSENKLTEDGAPDSPPAAATDWQRPAGAGGDAEPDDAEGGGAAERRAAGAAAAAAVDASRCSPDHDPLLDQLRGVHVAYRRLVLDHDDFCYGPKGSNVTTALRHCQNTQAVWMRHKYGPGSHARCFIFARAHADGSVEAHVVMHKGIPWDVRAYLVYWVLLLALFAWLLGLHARRCLQRHGHLASAQDEAITAESKDILSLSHGVGQPGSELAARVERMYSRVAERASAADGAALFERPAPARATWPRPKSALAKPKGRRSFAGTTEPAGIAPFLPLL</sequence>
<keyword evidence="4" id="KW-1185">Reference proteome</keyword>
<keyword evidence="2" id="KW-0472">Membrane</keyword>
<feature type="transmembrane region" description="Helical" evidence="2">
    <location>
        <begin position="456"/>
        <end position="475"/>
    </location>
</feature>
<evidence type="ECO:0000313" key="3">
    <source>
        <dbReference type="EMBL" id="KAG8466391.1"/>
    </source>
</evidence>
<gene>
    <name evidence="3" type="ORF">KFE25_002147</name>
</gene>
<protein>
    <submittedName>
        <fullName evidence="3">Uncharacterized protein</fullName>
    </submittedName>
</protein>
<dbReference type="Proteomes" id="UP000751190">
    <property type="component" value="Unassembled WGS sequence"/>
</dbReference>
<feature type="region of interest" description="Disordered" evidence="1">
    <location>
        <begin position="304"/>
        <end position="348"/>
    </location>
</feature>
<organism evidence="3 4">
    <name type="scientific">Diacronema lutheri</name>
    <name type="common">Unicellular marine alga</name>
    <name type="synonym">Monochrysis lutheri</name>
    <dbReference type="NCBI Taxonomy" id="2081491"/>
    <lineage>
        <taxon>Eukaryota</taxon>
        <taxon>Haptista</taxon>
        <taxon>Haptophyta</taxon>
        <taxon>Pavlovophyceae</taxon>
        <taxon>Pavlovales</taxon>
        <taxon>Pavlovaceae</taxon>
        <taxon>Diacronema</taxon>
    </lineage>
</organism>
<evidence type="ECO:0000313" key="4">
    <source>
        <dbReference type="Proteomes" id="UP000751190"/>
    </source>
</evidence>
<dbReference type="EMBL" id="JAGTXO010000008">
    <property type="protein sequence ID" value="KAG8466391.1"/>
    <property type="molecule type" value="Genomic_DNA"/>
</dbReference>
<reference evidence="3" key="1">
    <citation type="submission" date="2021-05" db="EMBL/GenBank/DDBJ databases">
        <title>The genome of the haptophyte Pavlova lutheri (Diacronema luteri, Pavlovales) - a model for lipid biosynthesis in eukaryotic algae.</title>
        <authorList>
            <person name="Hulatt C.J."/>
            <person name="Posewitz M.C."/>
        </authorList>
    </citation>
    <scope>NUCLEOTIDE SEQUENCE</scope>
    <source>
        <strain evidence="3">NIVA-4/92</strain>
    </source>
</reference>
<proteinExistence type="predicted"/>
<feature type="region of interest" description="Disordered" evidence="1">
    <location>
        <begin position="548"/>
        <end position="569"/>
    </location>
</feature>
<dbReference type="AlphaFoldDB" id="A0A8J5XCX8"/>
<evidence type="ECO:0000256" key="2">
    <source>
        <dbReference type="SAM" id="Phobius"/>
    </source>
</evidence>
<evidence type="ECO:0000256" key="1">
    <source>
        <dbReference type="SAM" id="MobiDB-lite"/>
    </source>
</evidence>
<keyword evidence="2" id="KW-1133">Transmembrane helix</keyword>